<protein>
    <submittedName>
        <fullName evidence="1">Uncharacterized protein</fullName>
    </submittedName>
</protein>
<sequence>MILSLEGSIFPSFSSIHAHRFQSRCSRKSFRLFQQFPWFSFLAFTRTTLDMLTFSMYSQALQK</sequence>
<dbReference type="EMBL" id="BK015301">
    <property type="protein sequence ID" value="DAE00412.1"/>
    <property type="molecule type" value="Genomic_DNA"/>
</dbReference>
<evidence type="ECO:0000313" key="1">
    <source>
        <dbReference type="EMBL" id="DAE00412.1"/>
    </source>
</evidence>
<proteinExistence type="predicted"/>
<reference evidence="1" key="1">
    <citation type="journal article" date="2021" name="Proc. Natl. Acad. Sci. U.S.A.">
        <title>A Catalog of Tens of Thousands of Viruses from Human Metagenomes Reveals Hidden Associations with Chronic Diseases.</title>
        <authorList>
            <person name="Tisza M.J."/>
            <person name="Buck C.B."/>
        </authorList>
    </citation>
    <scope>NUCLEOTIDE SEQUENCE</scope>
    <source>
        <strain evidence="1">CtLnO19</strain>
    </source>
</reference>
<organism evidence="1">
    <name type="scientific">Myoviridae sp. ctLnO19</name>
    <dbReference type="NCBI Taxonomy" id="2825085"/>
    <lineage>
        <taxon>Viruses</taxon>
        <taxon>Duplodnaviria</taxon>
        <taxon>Heunggongvirae</taxon>
        <taxon>Uroviricota</taxon>
        <taxon>Caudoviricetes</taxon>
    </lineage>
</organism>
<name>A0A8S5P2D9_9CAUD</name>
<accession>A0A8S5P2D9</accession>